<dbReference type="PANTHER" id="PTHR30100:SF1">
    <property type="entry name" value="PHOSPHATE ACYLTRANSFERASE"/>
    <property type="match status" value="1"/>
</dbReference>
<gene>
    <name evidence="10 12" type="primary">plsX</name>
    <name evidence="12" type="ORF">GCM10011515_14070</name>
</gene>
<keyword evidence="6 10" id="KW-0594">Phospholipid biosynthesis</keyword>
<evidence type="ECO:0000313" key="13">
    <source>
        <dbReference type="Proteomes" id="UP000619041"/>
    </source>
</evidence>
<dbReference type="InterPro" id="IPR012281">
    <property type="entry name" value="Phospholipid_synth_PlsX-like"/>
</dbReference>
<proteinExistence type="inferred from homology"/>
<keyword evidence="4 10" id="KW-0808">Transferase</keyword>
<evidence type="ECO:0000256" key="2">
    <source>
        <dbReference type="ARBA" id="ARBA00022490"/>
    </source>
</evidence>
<dbReference type="RefSeq" id="WP_188644494.1">
    <property type="nucleotide sequence ID" value="NZ_BMKL01000001.1"/>
</dbReference>
<dbReference type="NCBIfam" id="TIGR00182">
    <property type="entry name" value="plsX"/>
    <property type="match status" value="1"/>
</dbReference>
<evidence type="ECO:0000256" key="11">
    <source>
        <dbReference type="SAM" id="MobiDB-lite"/>
    </source>
</evidence>
<keyword evidence="3 10" id="KW-0444">Lipid biosynthesis</keyword>
<evidence type="ECO:0000256" key="10">
    <source>
        <dbReference type="HAMAP-Rule" id="MF_00019"/>
    </source>
</evidence>
<reference evidence="13" key="1">
    <citation type="journal article" date="2019" name="Int. J. Syst. Evol. Microbiol.">
        <title>The Global Catalogue of Microorganisms (GCM) 10K type strain sequencing project: providing services to taxonomists for standard genome sequencing and annotation.</title>
        <authorList>
            <consortium name="The Broad Institute Genomics Platform"/>
            <consortium name="The Broad Institute Genome Sequencing Center for Infectious Disease"/>
            <person name="Wu L."/>
            <person name="Ma J."/>
        </authorList>
    </citation>
    <scope>NUCLEOTIDE SEQUENCE [LARGE SCALE GENOMIC DNA]</scope>
    <source>
        <strain evidence="13">CGMCC 1.15959</strain>
    </source>
</reference>
<dbReference type="EC" id="2.3.1.274" evidence="8 10"/>
<comment type="similarity">
    <text evidence="10">Belongs to the PlsX family.</text>
</comment>
<evidence type="ECO:0000256" key="5">
    <source>
        <dbReference type="ARBA" id="ARBA00023098"/>
    </source>
</evidence>
<evidence type="ECO:0000256" key="7">
    <source>
        <dbReference type="ARBA" id="ARBA00023264"/>
    </source>
</evidence>
<sequence length="370" mass="38953">MTLPRIAVDAMGGDEGVQTMISGAALARRRHDKFKFLLVGDEPRIKAALDAHPQMRGASEILHCDDVVSGDEKPTAALRRAKTTSMGLAVNAVKQGHAGAAVSAGNTGALMAMSKLSLRTIKGIDRPALAALMPSLGENDVIMLDLGANTECDARNLVQFAIMGAAYSRIVTGREAPRVRLLNIGTEETKGTEQLQEATQRLRAATGLALSFDGFIEADKINRGFCDVVVTDGFSGNIALKAIEGAARFVTDLLRNAFTSSLRSKIGFLVSRPATELLKHHLDPNNHNGAVFLGLNGVVVKSHGSANATGVANAVTVAARLLEEDLTHRISADLAELGETRLRSSARANAAGKVDREAEAEADTSEGQGA</sequence>
<dbReference type="GO" id="GO:0016746">
    <property type="term" value="F:acyltransferase activity"/>
    <property type="evidence" value="ECO:0007669"/>
    <property type="project" value="UniProtKB-KW"/>
</dbReference>
<dbReference type="InterPro" id="IPR003664">
    <property type="entry name" value="FA_synthesis"/>
</dbReference>
<comment type="caution">
    <text evidence="12">The sequence shown here is derived from an EMBL/GenBank/DDBJ whole genome shotgun (WGS) entry which is preliminary data.</text>
</comment>
<keyword evidence="13" id="KW-1185">Reference proteome</keyword>
<comment type="catalytic activity">
    <reaction evidence="1 10">
        <text>a fatty acyl-[ACP] + phosphate = an acyl phosphate + holo-[ACP]</text>
        <dbReference type="Rhea" id="RHEA:42292"/>
        <dbReference type="Rhea" id="RHEA-COMP:9685"/>
        <dbReference type="Rhea" id="RHEA-COMP:14125"/>
        <dbReference type="ChEBI" id="CHEBI:43474"/>
        <dbReference type="ChEBI" id="CHEBI:59918"/>
        <dbReference type="ChEBI" id="CHEBI:64479"/>
        <dbReference type="ChEBI" id="CHEBI:138651"/>
        <dbReference type="EC" id="2.3.1.274"/>
    </reaction>
</comment>
<evidence type="ECO:0000256" key="4">
    <source>
        <dbReference type="ARBA" id="ARBA00022679"/>
    </source>
</evidence>
<comment type="subcellular location">
    <subcellularLocation>
        <location evidence="10">Cytoplasm</location>
    </subcellularLocation>
    <text evidence="10">Associated with the membrane possibly through PlsY.</text>
</comment>
<keyword evidence="7 10" id="KW-1208">Phospholipid metabolism</keyword>
<comment type="subunit">
    <text evidence="9 10">Homodimer. Probably interacts with PlsY.</text>
</comment>
<feature type="region of interest" description="Disordered" evidence="11">
    <location>
        <begin position="344"/>
        <end position="370"/>
    </location>
</feature>
<organism evidence="12 13">
    <name type="scientific">Tsuneonella deserti</name>
    <dbReference type="NCBI Taxonomy" id="2035528"/>
    <lineage>
        <taxon>Bacteria</taxon>
        <taxon>Pseudomonadati</taxon>
        <taxon>Pseudomonadota</taxon>
        <taxon>Alphaproteobacteria</taxon>
        <taxon>Sphingomonadales</taxon>
        <taxon>Erythrobacteraceae</taxon>
        <taxon>Tsuneonella</taxon>
    </lineage>
</organism>
<protein>
    <recommendedName>
        <fullName evidence="8 10">Phosphate acyltransferase</fullName>
        <ecNumber evidence="8 10">2.3.1.274</ecNumber>
    </recommendedName>
    <alternativeName>
        <fullName evidence="10">Acyl-ACP phosphotransacylase</fullName>
    </alternativeName>
    <alternativeName>
        <fullName evidence="10">Acyl-[acyl-carrier-protein]--phosphate acyltransferase</fullName>
    </alternativeName>
    <alternativeName>
        <fullName evidence="10">Phosphate-acyl-ACP acyltransferase</fullName>
    </alternativeName>
</protein>
<evidence type="ECO:0000256" key="8">
    <source>
        <dbReference type="ARBA" id="ARBA00024069"/>
    </source>
</evidence>
<keyword evidence="12" id="KW-0012">Acyltransferase</keyword>
<dbReference type="EMBL" id="BMKL01000001">
    <property type="protein sequence ID" value="GGD95390.1"/>
    <property type="molecule type" value="Genomic_DNA"/>
</dbReference>
<keyword evidence="2 10" id="KW-0963">Cytoplasm</keyword>
<evidence type="ECO:0000256" key="6">
    <source>
        <dbReference type="ARBA" id="ARBA00023209"/>
    </source>
</evidence>
<name>A0ABQ1S8J4_9SPHN</name>
<evidence type="ECO:0000256" key="9">
    <source>
        <dbReference type="ARBA" id="ARBA00046608"/>
    </source>
</evidence>
<dbReference type="Gene3D" id="3.40.718.10">
    <property type="entry name" value="Isopropylmalate Dehydrogenase"/>
    <property type="match status" value="1"/>
</dbReference>
<dbReference type="PANTHER" id="PTHR30100">
    <property type="entry name" value="FATTY ACID/PHOSPHOLIPID SYNTHESIS PROTEIN PLSX"/>
    <property type="match status" value="1"/>
</dbReference>
<keyword evidence="5 10" id="KW-0443">Lipid metabolism</keyword>
<dbReference type="PIRSF" id="PIRSF002465">
    <property type="entry name" value="Phsphlp_syn_PlsX"/>
    <property type="match status" value="1"/>
</dbReference>
<dbReference type="Pfam" id="PF02504">
    <property type="entry name" value="FA_synthesis"/>
    <property type="match status" value="1"/>
</dbReference>
<comment type="pathway">
    <text evidence="10">Lipid metabolism; phospholipid metabolism.</text>
</comment>
<dbReference type="SUPFAM" id="SSF53659">
    <property type="entry name" value="Isocitrate/Isopropylmalate dehydrogenase-like"/>
    <property type="match status" value="1"/>
</dbReference>
<evidence type="ECO:0000256" key="3">
    <source>
        <dbReference type="ARBA" id="ARBA00022516"/>
    </source>
</evidence>
<dbReference type="Proteomes" id="UP000619041">
    <property type="component" value="Unassembled WGS sequence"/>
</dbReference>
<comment type="function">
    <text evidence="10">Catalyzes the reversible formation of acyl-phosphate (acyl-PO(4)) from acyl-[acyl-carrier-protein] (acyl-ACP). This enzyme utilizes acyl-ACP as fatty acyl donor, but not acyl-CoA.</text>
</comment>
<evidence type="ECO:0000313" key="12">
    <source>
        <dbReference type="EMBL" id="GGD95390.1"/>
    </source>
</evidence>
<dbReference type="HAMAP" id="MF_00019">
    <property type="entry name" value="PlsX"/>
    <property type="match status" value="1"/>
</dbReference>
<accession>A0ABQ1S8J4</accession>
<evidence type="ECO:0000256" key="1">
    <source>
        <dbReference type="ARBA" id="ARBA00001232"/>
    </source>
</evidence>